<dbReference type="InterPro" id="IPR050640">
    <property type="entry name" value="Bact_2-comp_sensor_kinase"/>
</dbReference>
<keyword evidence="1" id="KW-1133">Transmembrane helix</keyword>
<dbReference type="SUPFAM" id="SSF55874">
    <property type="entry name" value="ATPase domain of HSP90 chaperone/DNA topoisomerase II/histidine kinase"/>
    <property type="match status" value="1"/>
</dbReference>
<gene>
    <name evidence="3" type="ordered locus">SGRA_0494</name>
</gene>
<organism evidence="3 4">
    <name type="scientific">Saprospira grandis (strain Lewin)</name>
    <dbReference type="NCBI Taxonomy" id="984262"/>
    <lineage>
        <taxon>Bacteria</taxon>
        <taxon>Pseudomonadati</taxon>
        <taxon>Bacteroidota</taxon>
        <taxon>Saprospiria</taxon>
        <taxon>Saprospirales</taxon>
        <taxon>Saprospiraceae</taxon>
        <taxon>Saprospira</taxon>
    </lineage>
</organism>
<dbReference type="InterPro" id="IPR010559">
    <property type="entry name" value="Sig_transdc_His_kin_internal"/>
</dbReference>
<sequence>MEATVPLNWMSRFWRYVERPWLYHLLLWLLYFNLMLTINYNGWAELPFTLKTLGIHLFFVMALVYWNLWQILPQYLAQKKIGRYFLMATFATFLITPLELICLYWVMDEYTAAQEHLLKNQHIHFLFNFFVLSLSTALKIGKEWLRQERIKRDLEKRNLQSELSFLKSQINPHFLFNTLNNLYALSLKKSDKAPELVLRLSAMMRYMLYECNEKMVPLQKEISYMENYLALEQIRYGDKAQIALHYPQPLPQSVEVPPLLFIPFLENAFKHGLSNSIEEGYVWIELQIEEKKLNFRIENSKSSEPKGELYHQGGIGLSNVRRRLELLYPKRHQLQIMEDPSSYQVLLTLTKEEL</sequence>
<keyword evidence="4" id="KW-1185">Reference proteome</keyword>
<feature type="transmembrane region" description="Helical" evidence="1">
    <location>
        <begin position="53"/>
        <end position="72"/>
    </location>
</feature>
<dbReference type="GO" id="GO:0016020">
    <property type="term" value="C:membrane"/>
    <property type="evidence" value="ECO:0007669"/>
    <property type="project" value="InterPro"/>
</dbReference>
<dbReference type="OrthoDB" id="9809908at2"/>
<dbReference type="RefSeq" id="WP_014373478.1">
    <property type="nucleotide sequence ID" value="NC_016940.1"/>
</dbReference>
<dbReference type="PANTHER" id="PTHR34220">
    <property type="entry name" value="SENSOR HISTIDINE KINASE YPDA"/>
    <property type="match status" value="1"/>
</dbReference>
<accession>H6L9Q5</accession>
<dbReference type="Gene3D" id="3.30.565.10">
    <property type="entry name" value="Histidine kinase-like ATPase, C-terminal domain"/>
    <property type="match status" value="1"/>
</dbReference>
<dbReference type="eggNOG" id="COG2972">
    <property type="taxonomic scope" value="Bacteria"/>
</dbReference>
<dbReference type="Proteomes" id="UP000007519">
    <property type="component" value="Chromosome"/>
</dbReference>
<dbReference type="AlphaFoldDB" id="H6L9Q5"/>
<evidence type="ECO:0000259" key="2">
    <source>
        <dbReference type="Pfam" id="PF06580"/>
    </source>
</evidence>
<dbReference type="InterPro" id="IPR036890">
    <property type="entry name" value="HATPase_C_sf"/>
</dbReference>
<keyword evidence="3" id="KW-0418">Kinase</keyword>
<dbReference type="PANTHER" id="PTHR34220:SF7">
    <property type="entry name" value="SENSOR HISTIDINE KINASE YPDA"/>
    <property type="match status" value="1"/>
</dbReference>
<dbReference type="EMBL" id="CP002831">
    <property type="protein sequence ID" value="AFC23233.1"/>
    <property type="molecule type" value="Genomic_DNA"/>
</dbReference>
<dbReference type="STRING" id="984262.SGRA_0494"/>
<dbReference type="HOGENOM" id="CLU_020473_1_0_10"/>
<evidence type="ECO:0000256" key="1">
    <source>
        <dbReference type="SAM" id="Phobius"/>
    </source>
</evidence>
<dbReference type="Pfam" id="PF06580">
    <property type="entry name" value="His_kinase"/>
    <property type="match status" value="1"/>
</dbReference>
<feature type="domain" description="Signal transduction histidine kinase internal region" evidence="2">
    <location>
        <begin position="162"/>
        <end position="239"/>
    </location>
</feature>
<dbReference type="GO" id="GO:0000155">
    <property type="term" value="F:phosphorelay sensor kinase activity"/>
    <property type="evidence" value="ECO:0007669"/>
    <property type="project" value="InterPro"/>
</dbReference>
<proteinExistence type="predicted"/>
<feature type="transmembrane region" description="Helical" evidence="1">
    <location>
        <begin position="21"/>
        <end position="41"/>
    </location>
</feature>
<evidence type="ECO:0000313" key="3">
    <source>
        <dbReference type="EMBL" id="AFC23233.1"/>
    </source>
</evidence>
<reference evidence="3 4" key="1">
    <citation type="journal article" date="2012" name="Stand. Genomic Sci.">
        <title>Complete genome sequencing and analysis of Saprospira grandis str. Lewin, a predatory marine bacterium.</title>
        <authorList>
            <person name="Saw J.H."/>
            <person name="Yuryev A."/>
            <person name="Kanbe M."/>
            <person name="Hou S."/>
            <person name="Young A.G."/>
            <person name="Aizawa S."/>
            <person name="Alam M."/>
        </authorList>
    </citation>
    <scope>NUCLEOTIDE SEQUENCE [LARGE SCALE GENOMIC DNA]</scope>
    <source>
        <strain evidence="3 4">Lewin</strain>
    </source>
</reference>
<evidence type="ECO:0000313" key="4">
    <source>
        <dbReference type="Proteomes" id="UP000007519"/>
    </source>
</evidence>
<name>H6L9Q5_SAPGL</name>
<protein>
    <submittedName>
        <fullName evidence="3">Signal transduction histidine kinase, LytS</fullName>
    </submittedName>
</protein>
<keyword evidence="3" id="KW-0808">Transferase</keyword>
<keyword evidence="1" id="KW-0472">Membrane</keyword>
<dbReference type="KEGG" id="sgn:SGRA_0494"/>
<feature type="transmembrane region" description="Helical" evidence="1">
    <location>
        <begin position="84"/>
        <end position="107"/>
    </location>
</feature>
<keyword evidence="1" id="KW-0812">Transmembrane</keyword>
<feature type="transmembrane region" description="Helical" evidence="1">
    <location>
        <begin position="122"/>
        <end position="141"/>
    </location>
</feature>